<evidence type="ECO:0000256" key="5">
    <source>
        <dbReference type="ARBA" id="ARBA00022729"/>
    </source>
</evidence>
<feature type="domain" description="TIR" evidence="13">
    <location>
        <begin position="589"/>
        <end position="731"/>
    </location>
</feature>
<evidence type="ECO:0000256" key="8">
    <source>
        <dbReference type="ARBA" id="ARBA00023136"/>
    </source>
</evidence>
<reference evidence="14 15" key="1">
    <citation type="submission" date="2024-03" db="EMBL/GenBank/DDBJ databases">
        <title>The genome assembly and annotation of the cricket Gryllus longicercus Weissman &amp; Gray.</title>
        <authorList>
            <person name="Szrajer S."/>
            <person name="Gray D."/>
            <person name="Ylla G."/>
        </authorList>
    </citation>
    <scope>NUCLEOTIDE SEQUENCE [LARGE SCALE GENOMIC DNA]</scope>
    <source>
        <strain evidence="14">DAG 2021-001</strain>
        <tissue evidence="14">Whole body minus gut</tissue>
    </source>
</reference>
<dbReference type="Gene3D" id="3.40.50.10140">
    <property type="entry name" value="Toll/interleukin-1 receptor homology (TIR) domain"/>
    <property type="match status" value="1"/>
</dbReference>
<comment type="subcellular location">
    <subcellularLocation>
        <location evidence="1">Membrane</location>
        <topology evidence="1">Single-pass membrane protein</topology>
    </subcellularLocation>
</comment>
<keyword evidence="10" id="KW-0325">Glycoprotein</keyword>
<dbReference type="PROSITE" id="PS50104">
    <property type="entry name" value="TIR"/>
    <property type="match status" value="1"/>
</dbReference>
<keyword evidence="7 11" id="KW-1133">Transmembrane helix</keyword>
<dbReference type="SUPFAM" id="SSF52058">
    <property type="entry name" value="L domain-like"/>
    <property type="match status" value="1"/>
</dbReference>
<dbReference type="Gene3D" id="3.80.10.10">
    <property type="entry name" value="Ribonuclease Inhibitor"/>
    <property type="match status" value="2"/>
</dbReference>
<dbReference type="InterPro" id="IPR001611">
    <property type="entry name" value="Leu-rich_rpt"/>
</dbReference>
<dbReference type="InterPro" id="IPR032675">
    <property type="entry name" value="LRR_dom_sf"/>
</dbReference>
<dbReference type="PANTHER" id="PTHR24365:SF530">
    <property type="entry name" value="MSTPROX-RELATED"/>
    <property type="match status" value="1"/>
</dbReference>
<organism evidence="14 15">
    <name type="scientific">Gryllus longicercus</name>
    <dbReference type="NCBI Taxonomy" id="2509291"/>
    <lineage>
        <taxon>Eukaryota</taxon>
        <taxon>Metazoa</taxon>
        <taxon>Ecdysozoa</taxon>
        <taxon>Arthropoda</taxon>
        <taxon>Hexapoda</taxon>
        <taxon>Insecta</taxon>
        <taxon>Pterygota</taxon>
        <taxon>Neoptera</taxon>
        <taxon>Polyneoptera</taxon>
        <taxon>Orthoptera</taxon>
        <taxon>Ensifera</taxon>
        <taxon>Gryllidea</taxon>
        <taxon>Grylloidea</taxon>
        <taxon>Gryllidae</taxon>
        <taxon>Gryllinae</taxon>
        <taxon>Gryllus</taxon>
    </lineage>
</organism>
<evidence type="ECO:0000259" key="13">
    <source>
        <dbReference type="PROSITE" id="PS50104"/>
    </source>
</evidence>
<evidence type="ECO:0000313" key="14">
    <source>
        <dbReference type="EMBL" id="KAK7865006.1"/>
    </source>
</evidence>
<accession>A0AAN9Z572</accession>
<keyword evidence="6" id="KW-0677">Repeat</keyword>
<protein>
    <recommendedName>
        <fullName evidence="13">TIR domain-containing protein</fullName>
    </recommendedName>
</protein>
<feature type="signal peptide" evidence="12">
    <location>
        <begin position="1"/>
        <end position="18"/>
    </location>
</feature>
<evidence type="ECO:0000256" key="7">
    <source>
        <dbReference type="ARBA" id="ARBA00022989"/>
    </source>
</evidence>
<keyword evidence="9" id="KW-0675">Receptor</keyword>
<dbReference type="InterPro" id="IPR035897">
    <property type="entry name" value="Toll_tir_struct_dom_sf"/>
</dbReference>
<dbReference type="InterPro" id="IPR003591">
    <property type="entry name" value="Leu-rich_rpt_typical-subtyp"/>
</dbReference>
<keyword evidence="3" id="KW-0433">Leucine-rich repeat</keyword>
<feature type="chain" id="PRO_5042991548" description="TIR domain-containing protein" evidence="12">
    <location>
        <begin position="19"/>
        <end position="757"/>
    </location>
</feature>
<evidence type="ECO:0000256" key="1">
    <source>
        <dbReference type="ARBA" id="ARBA00004167"/>
    </source>
</evidence>
<dbReference type="Proteomes" id="UP001378592">
    <property type="component" value="Unassembled WGS sequence"/>
</dbReference>
<dbReference type="Pfam" id="PF13855">
    <property type="entry name" value="LRR_8"/>
    <property type="match status" value="2"/>
</dbReference>
<dbReference type="Pfam" id="PF13676">
    <property type="entry name" value="TIR_2"/>
    <property type="match status" value="1"/>
</dbReference>
<proteinExistence type="inferred from homology"/>
<keyword evidence="4 11" id="KW-0812">Transmembrane</keyword>
<dbReference type="PANTHER" id="PTHR24365">
    <property type="entry name" value="TOLL-LIKE RECEPTOR"/>
    <property type="match status" value="1"/>
</dbReference>
<dbReference type="GO" id="GO:0007165">
    <property type="term" value="P:signal transduction"/>
    <property type="evidence" value="ECO:0007669"/>
    <property type="project" value="InterPro"/>
</dbReference>
<name>A0AAN9Z572_9ORTH</name>
<evidence type="ECO:0000256" key="6">
    <source>
        <dbReference type="ARBA" id="ARBA00022737"/>
    </source>
</evidence>
<dbReference type="GO" id="GO:0005886">
    <property type="term" value="C:plasma membrane"/>
    <property type="evidence" value="ECO:0007669"/>
    <property type="project" value="TreeGrafter"/>
</dbReference>
<comment type="caution">
    <text evidence="14">The sequence shown here is derived from an EMBL/GenBank/DDBJ whole genome shotgun (WGS) entry which is preliminary data.</text>
</comment>
<dbReference type="PROSITE" id="PS51450">
    <property type="entry name" value="LRR"/>
    <property type="match status" value="1"/>
</dbReference>
<dbReference type="AlphaFoldDB" id="A0AAN9Z572"/>
<comment type="similarity">
    <text evidence="2">Belongs to the Toll-like receptor family.</text>
</comment>
<dbReference type="GO" id="GO:0038023">
    <property type="term" value="F:signaling receptor activity"/>
    <property type="evidence" value="ECO:0007669"/>
    <property type="project" value="TreeGrafter"/>
</dbReference>
<evidence type="ECO:0000256" key="11">
    <source>
        <dbReference type="SAM" id="Phobius"/>
    </source>
</evidence>
<dbReference type="SMART" id="SM00369">
    <property type="entry name" value="LRR_TYP"/>
    <property type="match status" value="6"/>
</dbReference>
<evidence type="ECO:0000256" key="12">
    <source>
        <dbReference type="SAM" id="SignalP"/>
    </source>
</evidence>
<dbReference type="InterPro" id="IPR000157">
    <property type="entry name" value="TIR_dom"/>
</dbReference>
<evidence type="ECO:0000256" key="3">
    <source>
        <dbReference type="ARBA" id="ARBA00022614"/>
    </source>
</evidence>
<dbReference type="EMBL" id="JAZDUA010000188">
    <property type="protein sequence ID" value="KAK7865006.1"/>
    <property type="molecule type" value="Genomic_DNA"/>
</dbReference>
<feature type="transmembrane region" description="Helical" evidence="11">
    <location>
        <begin position="532"/>
        <end position="555"/>
    </location>
</feature>
<gene>
    <name evidence="14" type="ORF">R5R35_000031</name>
</gene>
<keyword evidence="15" id="KW-1185">Reference proteome</keyword>
<keyword evidence="8 11" id="KW-0472">Membrane</keyword>
<sequence>MPLALALALLLAQALVRARAEAALSCEEAASAPLVALERPCTAAAGASHFVCDQRLPLARHQNDAQTLTAFSVLARAPARLAPPAGDLAFCVGLEELLKSDIFSTEGFYLDQRNTFARDVAVGVVVVDARCWGAGAGECPVNVSLREDLLTLPPFRETPDVGAFWQWRGLAALRADVDWLQSLHADGNGLKLPAGVLLGLRGTSLRYLALRNALNCHHTQTLRDLPLLRALELSQSSLHSFSPDSFIGTPNIEHLELNGNKFNRTPAGIRNLKKLSTLRIESNRLEFSLQPEVLEELSELQILSFSGTRIVNWTGEFPTLPALQNLSFAACGLTHLNTTFRLPALEELRLQENGLRYVSLAAFVQLPRLRHLDLSSNRLAQWPQLARARLASLSLRNNSLATLAALGRQGASVQRLDLSRNAIAQWTDGAAFGEPAWARSVNLSANSILWASAPMLSALGALREVDLGGNALDCSDCRTGALQAWLRRTRTRVLRLGAAQPLLCALPAALRGRPVLRAPFDAAACRDPRPRLWLGLGLPLAALVAAAAGGAALAFRFRTEVAYLAHLVRVRSTARAASRHPHTGPGPSNTYDAFVCYSGKDRNFVLRRLVRALERPPDCFRLCLYDRDFRLGTHIVSNIVDAIDCSSKVVVVLTQHFIASKWCQWELEMAQHKLFSEDREFLVLLELEPLERRRLPRLLRFLLDTRPVVRWPRPESAPAVKAAAAELRRALGPSLRRRQQPDERTPLLCEAQPAARL</sequence>
<dbReference type="SUPFAM" id="SSF52200">
    <property type="entry name" value="Toll/Interleukin receptor TIR domain"/>
    <property type="match status" value="1"/>
</dbReference>
<evidence type="ECO:0000256" key="9">
    <source>
        <dbReference type="ARBA" id="ARBA00023170"/>
    </source>
</evidence>
<evidence type="ECO:0000313" key="15">
    <source>
        <dbReference type="Proteomes" id="UP001378592"/>
    </source>
</evidence>
<keyword evidence="5 12" id="KW-0732">Signal</keyword>
<evidence type="ECO:0000256" key="10">
    <source>
        <dbReference type="ARBA" id="ARBA00023180"/>
    </source>
</evidence>
<dbReference type="PRINTS" id="PR01537">
    <property type="entry name" value="INTRLKN1R1F"/>
</dbReference>
<evidence type="ECO:0000256" key="2">
    <source>
        <dbReference type="ARBA" id="ARBA00009634"/>
    </source>
</evidence>
<dbReference type="SMART" id="SM00255">
    <property type="entry name" value="TIR"/>
    <property type="match status" value="1"/>
</dbReference>
<evidence type="ECO:0000256" key="4">
    <source>
        <dbReference type="ARBA" id="ARBA00022692"/>
    </source>
</evidence>